<dbReference type="PANTHER" id="PTHR30349">
    <property type="entry name" value="PHAGE INTEGRASE-RELATED"/>
    <property type="match status" value="1"/>
</dbReference>
<keyword evidence="2" id="KW-0229">DNA integration</keyword>
<accession>A0A3B0WMN5</accession>
<dbReference type="Gene3D" id="1.10.443.10">
    <property type="entry name" value="Intergrase catalytic core"/>
    <property type="match status" value="1"/>
</dbReference>
<evidence type="ECO:0000259" key="5">
    <source>
        <dbReference type="PROSITE" id="PS51898"/>
    </source>
</evidence>
<dbReference type="InterPro" id="IPR010998">
    <property type="entry name" value="Integrase_recombinase_N"/>
</dbReference>
<dbReference type="Pfam" id="PF13495">
    <property type="entry name" value="Phage_int_SAM_4"/>
    <property type="match status" value="1"/>
</dbReference>
<dbReference type="AlphaFoldDB" id="A0A3B0WMN5"/>
<dbReference type="GO" id="GO:0003677">
    <property type="term" value="F:DNA binding"/>
    <property type="evidence" value="ECO:0007669"/>
    <property type="project" value="UniProtKB-KW"/>
</dbReference>
<evidence type="ECO:0000313" key="7">
    <source>
        <dbReference type="EMBL" id="VAW53810.1"/>
    </source>
</evidence>
<feature type="domain" description="Core-binding (CB)" evidence="6">
    <location>
        <begin position="130"/>
        <end position="220"/>
    </location>
</feature>
<dbReference type="InterPro" id="IPR011010">
    <property type="entry name" value="DNA_brk_join_enz"/>
</dbReference>
<sequence length="456" mass="52576">MTDSVSRFWDKYIEKTILYKVSEDSRRWYVKHVEFFIKTRNGVRLASVSASDVETYLEVIGRKRYMVDWKFRQVVNALRILFCELINPPWAKDFNWQMWMDNSRDLPEDHATIARTSSITHDIRTKRGGEKLRACRQAFSALFVNLTKEIRLRAYSIRTEQAYSDWLARFIIFSDIKTTDDFTAEKISLFLEHLAVNRHVAASTQNQALNALVFYSTQVLKLEVEDKIVFHRAKRPKRLPVVLSRKEVNRLLDGLTNTLHKLIASLMYGAGLRLMECVRLRVLDVDFEFMQITVREGKGKKDRVVPLPETLVSTLQEQIQRVSSLHGKDIEAGFGEVKLPGALARKYKSAAKELRWQFLFPSMKLSSDPQSGKVMRHHLHESSVQKSIKKSANGNQINKKVSSHSLRHSFATHLLENGYDIRTVQELLGHADVSTTMIYTHVLNRGGRGVKSPLDV</sequence>
<gene>
    <name evidence="7" type="ORF">MNBD_GAMMA06-53</name>
</gene>
<comment type="similarity">
    <text evidence="1">Belongs to the 'phage' integrase family.</text>
</comment>
<dbReference type="GO" id="GO:0006310">
    <property type="term" value="P:DNA recombination"/>
    <property type="evidence" value="ECO:0007669"/>
    <property type="project" value="UniProtKB-KW"/>
</dbReference>
<dbReference type="CDD" id="cd01193">
    <property type="entry name" value="INT_IntI_C"/>
    <property type="match status" value="1"/>
</dbReference>
<dbReference type="InterPro" id="IPR044068">
    <property type="entry name" value="CB"/>
</dbReference>
<evidence type="ECO:0000256" key="4">
    <source>
        <dbReference type="ARBA" id="ARBA00023172"/>
    </source>
</evidence>
<organism evidence="7">
    <name type="scientific">hydrothermal vent metagenome</name>
    <dbReference type="NCBI Taxonomy" id="652676"/>
    <lineage>
        <taxon>unclassified sequences</taxon>
        <taxon>metagenomes</taxon>
        <taxon>ecological metagenomes</taxon>
    </lineage>
</organism>
<dbReference type="InterPro" id="IPR013762">
    <property type="entry name" value="Integrase-like_cat_sf"/>
</dbReference>
<evidence type="ECO:0000259" key="6">
    <source>
        <dbReference type="PROSITE" id="PS51900"/>
    </source>
</evidence>
<dbReference type="InterPro" id="IPR002104">
    <property type="entry name" value="Integrase_catalytic"/>
</dbReference>
<keyword evidence="4" id="KW-0233">DNA recombination</keyword>
<proteinExistence type="inferred from homology"/>
<feature type="domain" description="Tyr recombinase" evidence="5">
    <location>
        <begin position="238"/>
        <end position="452"/>
    </location>
</feature>
<dbReference type="PROSITE" id="PS51900">
    <property type="entry name" value="CB"/>
    <property type="match status" value="1"/>
</dbReference>
<dbReference type="PANTHER" id="PTHR30349:SF64">
    <property type="entry name" value="PROPHAGE INTEGRASE INTD-RELATED"/>
    <property type="match status" value="1"/>
</dbReference>
<dbReference type="Pfam" id="PF00589">
    <property type="entry name" value="Phage_integrase"/>
    <property type="match status" value="1"/>
</dbReference>
<dbReference type="InterPro" id="IPR050090">
    <property type="entry name" value="Tyrosine_recombinase_XerCD"/>
</dbReference>
<dbReference type="NCBIfam" id="TIGR02249">
    <property type="entry name" value="integrase_gron"/>
    <property type="match status" value="1"/>
</dbReference>
<name>A0A3B0WMN5_9ZZZZ</name>
<protein>
    <submittedName>
        <fullName evidence="7">Integron integrase IntIPac</fullName>
    </submittedName>
</protein>
<dbReference type="Gene3D" id="1.10.150.130">
    <property type="match status" value="2"/>
</dbReference>
<evidence type="ECO:0000256" key="1">
    <source>
        <dbReference type="ARBA" id="ARBA00008857"/>
    </source>
</evidence>
<reference evidence="7" key="1">
    <citation type="submission" date="2018-06" db="EMBL/GenBank/DDBJ databases">
        <authorList>
            <person name="Zhirakovskaya E."/>
        </authorList>
    </citation>
    <scope>NUCLEOTIDE SEQUENCE</scope>
</reference>
<dbReference type="InterPro" id="IPR004107">
    <property type="entry name" value="Integrase_SAM-like_N"/>
</dbReference>
<evidence type="ECO:0000256" key="3">
    <source>
        <dbReference type="ARBA" id="ARBA00023125"/>
    </source>
</evidence>
<dbReference type="EMBL" id="UOFD01000066">
    <property type="protein sequence ID" value="VAW53810.1"/>
    <property type="molecule type" value="Genomic_DNA"/>
</dbReference>
<evidence type="ECO:0000256" key="2">
    <source>
        <dbReference type="ARBA" id="ARBA00022908"/>
    </source>
</evidence>
<keyword evidence="3" id="KW-0238">DNA-binding</keyword>
<dbReference type="PROSITE" id="PS51898">
    <property type="entry name" value="TYR_RECOMBINASE"/>
    <property type="match status" value="1"/>
</dbReference>
<dbReference type="SUPFAM" id="SSF56349">
    <property type="entry name" value="DNA breaking-rejoining enzymes"/>
    <property type="match status" value="1"/>
</dbReference>
<dbReference type="InterPro" id="IPR011946">
    <property type="entry name" value="Integrase_integron-type"/>
</dbReference>
<dbReference type="GO" id="GO:0015074">
    <property type="term" value="P:DNA integration"/>
    <property type="evidence" value="ECO:0007669"/>
    <property type="project" value="UniProtKB-KW"/>
</dbReference>